<name>A0ABN9RW29_9DINO</name>
<dbReference type="Proteomes" id="UP001189429">
    <property type="component" value="Unassembled WGS sequence"/>
</dbReference>
<evidence type="ECO:0000313" key="1">
    <source>
        <dbReference type="EMBL" id="CAK0823456.1"/>
    </source>
</evidence>
<dbReference type="EMBL" id="CAUYUJ010008280">
    <property type="protein sequence ID" value="CAK0823456.1"/>
    <property type="molecule type" value="Genomic_DNA"/>
</dbReference>
<gene>
    <name evidence="1" type="ORF">PCOR1329_LOCUS24157</name>
</gene>
<comment type="caution">
    <text evidence="1">The sequence shown here is derived from an EMBL/GenBank/DDBJ whole genome shotgun (WGS) entry which is preliminary data.</text>
</comment>
<reference evidence="1" key="1">
    <citation type="submission" date="2023-10" db="EMBL/GenBank/DDBJ databases">
        <authorList>
            <person name="Chen Y."/>
            <person name="Shah S."/>
            <person name="Dougan E. K."/>
            <person name="Thang M."/>
            <person name="Chan C."/>
        </authorList>
    </citation>
    <scope>NUCLEOTIDE SEQUENCE [LARGE SCALE GENOMIC DNA]</scope>
</reference>
<organism evidence="1 2">
    <name type="scientific">Prorocentrum cordatum</name>
    <dbReference type="NCBI Taxonomy" id="2364126"/>
    <lineage>
        <taxon>Eukaryota</taxon>
        <taxon>Sar</taxon>
        <taxon>Alveolata</taxon>
        <taxon>Dinophyceae</taxon>
        <taxon>Prorocentrales</taxon>
        <taxon>Prorocentraceae</taxon>
        <taxon>Prorocentrum</taxon>
    </lineage>
</organism>
<proteinExistence type="predicted"/>
<sequence>MFDFDELEKAVPPEAYIVYGAGTPDANGVYASTGVEAHGTAIFRHVAVKSGLLARERCGDRLGWLVGAGRRPLYGVRTEAERCPQRGWRTFRGDAPAPAVEGFPSLEEACLRLAQVWQEEGELLESQGSMRRSAEVYRSALGLPALPRPRAAELHALRARAFRQLAEGKTAAPGADLERDPLQGLAAERAIEEAEKALKLDAKCFLAGWEGAAAARQASEATPPGPAHRAQREAAGALFLRLAEEEQREKAARLLEVQQAKLQRRPAADPAERRWAAAVAAQLNEALKVEDFRRPHHQLWKLVSPRKKSLDSDAVFGEIRLLVWQKWSPVAAQHGYRTAEDVAARRGMCERIAEVANTGGAPEVAALVSEMENRVCLEWSEVAEATSQVRHDDTWAWARRQDGSWGTPWGGGMSRRQPA</sequence>
<evidence type="ECO:0000313" key="2">
    <source>
        <dbReference type="Proteomes" id="UP001189429"/>
    </source>
</evidence>
<accession>A0ABN9RW29</accession>
<keyword evidence="2" id="KW-1185">Reference proteome</keyword>
<protein>
    <submittedName>
        <fullName evidence="1">Uncharacterized protein</fullName>
    </submittedName>
</protein>